<dbReference type="PRINTS" id="PR00344">
    <property type="entry name" value="BCTRLSENSOR"/>
</dbReference>
<dbReference type="SMART" id="SM00086">
    <property type="entry name" value="PAC"/>
    <property type="match status" value="2"/>
</dbReference>
<keyword evidence="3" id="KW-0597">Phosphoprotein</keyword>
<evidence type="ECO:0000256" key="4">
    <source>
        <dbReference type="ARBA" id="ARBA00022679"/>
    </source>
</evidence>
<dbReference type="Gene3D" id="3.30.450.20">
    <property type="entry name" value="PAS domain"/>
    <property type="match status" value="2"/>
</dbReference>
<gene>
    <name evidence="8" type="ORF">J0383_21990</name>
</gene>
<dbReference type="EC" id="2.7.13.3" evidence="2"/>
<feature type="domain" description="Histidine kinase" evidence="6">
    <location>
        <begin position="279"/>
        <end position="497"/>
    </location>
</feature>
<dbReference type="InterPro" id="IPR013656">
    <property type="entry name" value="PAS_4"/>
</dbReference>
<evidence type="ECO:0000259" key="6">
    <source>
        <dbReference type="PROSITE" id="PS50109"/>
    </source>
</evidence>
<reference evidence="8 9" key="1">
    <citation type="submission" date="2021-03" db="EMBL/GenBank/DDBJ databases">
        <title>Flavobacterium kribbensis sp. nov, an endophytic bacteria, isolated from soybean.</title>
        <authorList>
            <person name="Lee J."/>
            <person name="Seo J."/>
        </authorList>
    </citation>
    <scope>NUCLEOTIDE SEQUENCE [LARGE SCALE GENOMIC DNA]</scope>
    <source>
        <strain evidence="8 9">BB8</strain>
    </source>
</reference>
<sequence>MERTLQLLKDIVDQTPLPIGVYIGTELRIELANQSMIETWGKGDQVLGKTYFEILPEIGRQNIFDQALEVLRTGIPFHAKDRRVDLIKEGELKSYYFNYSFIPLLDSKGEIYGVMNTGMDITDLHLAREKVQSSEEQLRMAIDASGMGTYEIDLLTNQIKTSGNFKSIWPVEGEISNEKITSRLHPDDLAVRERAHQQAHQSGIISYQARILNEDNSMRWVRINGKIIKDSQGNSVKIAGVIEDIEKQKVFEEKMKKQVSQSMEELRRSNEDLQHFANLVSHDLREPVRKIKTFMGLLKREIKFDTSAVFKRYLSRIDHSAERMENIIEGILNYSAADKKKHIVEWIDLGEILEDIKIDFELVINDKNAQIVHFGLPKIEGAPILIQQLFYNLVQNALKFSKPGEFPYIEINSKIIQNNDRAEAQISIQDNGIGIENQYAERIFNAFERLHSKDQYEGSGLGLSLCRKIVNRHGGQITAVGKAGKGAEFILTLPLEQNKSTI</sequence>
<dbReference type="InterPro" id="IPR035965">
    <property type="entry name" value="PAS-like_dom_sf"/>
</dbReference>
<evidence type="ECO:0000259" key="7">
    <source>
        <dbReference type="PROSITE" id="PS50113"/>
    </source>
</evidence>
<dbReference type="Pfam" id="PF00512">
    <property type="entry name" value="HisKA"/>
    <property type="match status" value="1"/>
</dbReference>
<dbReference type="SMART" id="SM00387">
    <property type="entry name" value="HATPase_c"/>
    <property type="match status" value="1"/>
</dbReference>
<dbReference type="PANTHER" id="PTHR43304">
    <property type="entry name" value="PHYTOCHROME-LIKE PROTEIN CPH1"/>
    <property type="match status" value="1"/>
</dbReference>
<dbReference type="Pfam" id="PF08447">
    <property type="entry name" value="PAS_3"/>
    <property type="match status" value="1"/>
</dbReference>
<dbReference type="Proteomes" id="UP000663440">
    <property type="component" value="Chromosome"/>
</dbReference>
<dbReference type="InterPro" id="IPR000014">
    <property type="entry name" value="PAS"/>
</dbReference>
<dbReference type="Gene3D" id="1.10.287.130">
    <property type="match status" value="1"/>
</dbReference>
<dbReference type="InterPro" id="IPR013655">
    <property type="entry name" value="PAS_fold_3"/>
</dbReference>
<dbReference type="EMBL" id="CP071448">
    <property type="protein sequence ID" value="QSW88898.1"/>
    <property type="molecule type" value="Genomic_DNA"/>
</dbReference>
<feature type="domain" description="PAC" evidence="7">
    <location>
        <begin position="205"/>
        <end position="257"/>
    </location>
</feature>
<dbReference type="InterPro" id="IPR005467">
    <property type="entry name" value="His_kinase_dom"/>
</dbReference>
<dbReference type="RefSeq" id="WP_207296097.1">
    <property type="nucleotide sequence ID" value="NZ_CP071448.1"/>
</dbReference>
<evidence type="ECO:0000256" key="5">
    <source>
        <dbReference type="ARBA" id="ARBA00022777"/>
    </source>
</evidence>
<evidence type="ECO:0000256" key="1">
    <source>
        <dbReference type="ARBA" id="ARBA00000085"/>
    </source>
</evidence>
<dbReference type="SUPFAM" id="SSF55874">
    <property type="entry name" value="ATPase domain of HSP90 chaperone/DNA topoisomerase II/histidine kinase"/>
    <property type="match status" value="1"/>
</dbReference>
<dbReference type="Pfam" id="PF08448">
    <property type="entry name" value="PAS_4"/>
    <property type="match status" value="1"/>
</dbReference>
<feature type="domain" description="PAC" evidence="7">
    <location>
        <begin position="80"/>
        <end position="133"/>
    </location>
</feature>
<dbReference type="PANTHER" id="PTHR43304:SF1">
    <property type="entry name" value="PAC DOMAIN-CONTAINING PROTEIN"/>
    <property type="match status" value="1"/>
</dbReference>
<evidence type="ECO:0000256" key="2">
    <source>
        <dbReference type="ARBA" id="ARBA00012438"/>
    </source>
</evidence>
<organism evidence="8 9">
    <name type="scientific">Flavobacterium endoglycinae</name>
    <dbReference type="NCBI Taxonomy" id="2816357"/>
    <lineage>
        <taxon>Bacteria</taxon>
        <taxon>Pseudomonadati</taxon>
        <taxon>Bacteroidota</taxon>
        <taxon>Flavobacteriia</taxon>
        <taxon>Flavobacteriales</taxon>
        <taxon>Flavobacteriaceae</taxon>
        <taxon>Flavobacterium</taxon>
    </lineage>
</organism>
<dbReference type="InterPro" id="IPR001610">
    <property type="entry name" value="PAC"/>
</dbReference>
<proteinExistence type="predicted"/>
<dbReference type="SMART" id="SM00091">
    <property type="entry name" value="PAS"/>
    <property type="match status" value="2"/>
</dbReference>
<evidence type="ECO:0000256" key="3">
    <source>
        <dbReference type="ARBA" id="ARBA00022553"/>
    </source>
</evidence>
<evidence type="ECO:0000313" key="9">
    <source>
        <dbReference type="Proteomes" id="UP000663440"/>
    </source>
</evidence>
<dbReference type="Pfam" id="PF02518">
    <property type="entry name" value="HATPase_c"/>
    <property type="match status" value="1"/>
</dbReference>
<evidence type="ECO:0000313" key="8">
    <source>
        <dbReference type="EMBL" id="QSW88898.1"/>
    </source>
</evidence>
<dbReference type="SUPFAM" id="SSF55785">
    <property type="entry name" value="PYP-like sensor domain (PAS domain)"/>
    <property type="match status" value="2"/>
</dbReference>
<dbReference type="SUPFAM" id="SSF47384">
    <property type="entry name" value="Homodimeric domain of signal transducing histidine kinase"/>
    <property type="match status" value="1"/>
</dbReference>
<dbReference type="PROSITE" id="PS50113">
    <property type="entry name" value="PAC"/>
    <property type="match status" value="2"/>
</dbReference>
<dbReference type="InterPro" id="IPR036890">
    <property type="entry name" value="HATPase_C_sf"/>
</dbReference>
<dbReference type="SMART" id="SM00388">
    <property type="entry name" value="HisKA"/>
    <property type="match status" value="1"/>
</dbReference>
<dbReference type="NCBIfam" id="TIGR00229">
    <property type="entry name" value="sensory_box"/>
    <property type="match status" value="1"/>
</dbReference>
<accession>A0ABX7QEG0</accession>
<dbReference type="InterPro" id="IPR052162">
    <property type="entry name" value="Sensor_kinase/Photoreceptor"/>
</dbReference>
<dbReference type="InterPro" id="IPR004358">
    <property type="entry name" value="Sig_transdc_His_kin-like_C"/>
</dbReference>
<comment type="catalytic activity">
    <reaction evidence="1">
        <text>ATP + protein L-histidine = ADP + protein N-phospho-L-histidine.</text>
        <dbReference type="EC" id="2.7.13.3"/>
    </reaction>
</comment>
<dbReference type="InterPro" id="IPR000700">
    <property type="entry name" value="PAS-assoc_C"/>
</dbReference>
<keyword evidence="9" id="KW-1185">Reference proteome</keyword>
<protein>
    <recommendedName>
        <fullName evidence="2">histidine kinase</fullName>
        <ecNumber evidence="2">2.7.13.3</ecNumber>
    </recommendedName>
</protein>
<dbReference type="InterPro" id="IPR003594">
    <property type="entry name" value="HATPase_dom"/>
</dbReference>
<dbReference type="PROSITE" id="PS50109">
    <property type="entry name" value="HIS_KIN"/>
    <property type="match status" value="1"/>
</dbReference>
<keyword evidence="5" id="KW-0418">Kinase</keyword>
<dbReference type="InterPro" id="IPR003661">
    <property type="entry name" value="HisK_dim/P_dom"/>
</dbReference>
<name>A0ABX7QEG0_9FLAO</name>
<dbReference type="CDD" id="cd00130">
    <property type="entry name" value="PAS"/>
    <property type="match status" value="1"/>
</dbReference>
<dbReference type="CDD" id="cd00082">
    <property type="entry name" value="HisKA"/>
    <property type="match status" value="1"/>
</dbReference>
<dbReference type="Gene3D" id="3.30.565.10">
    <property type="entry name" value="Histidine kinase-like ATPase, C-terminal domain"/>
    <property type="match status" value="1"/>
</dbReference>
<keyword evidence="4" id="KW-0808">Transferase</keyword>
<dbReference type="InterPro" id="IPR036097">
    <property type="entry name" value="HisK_dim/P_sf"/>
</dbReference>